<dbReference type="InterPro" id="IPR036864">
    <property type="entry name" value="Zn2-C6_fun-type_DNA-bd_sf"/>
</dbReference>
<dbReference type="GO" id="GO:0003677">
    <property type="term" value="F:DNA binding"/>
    <property type="evidence" value="ECO:0007669"/>
    <property type="project" value="UniProtKB-KW"/>
</dbReference>
<dbReference type="InterPro" id="IPR013700">
    <property type="entry name" value="AflR"/>
</dbReference>
<keyword evidence="1" id="KW-0479">Metal-binding</keyword>
<dbReference type="PROSITE" id="PS50048">
    <property type="entry name" value="ZN2_CY6_FUNGAL_2"/>
    <property type="match status" value="1"/>
</dbReference>
<keyword evidence="8" id="KW-1185">Reference proteome</keyword>
<dbReference type="AlphaFoldDB" id="A0A166W334"/>
<protein>
    <recommendedName>
        <fullName evidence="6">Zn(2)-C6 fungal-type domain-containing protein</fullName>
    </recommendedName>
</protein>
<evidence type="ECO:0000256" key="3">
    <source>
        <dbReference type="ARBA" id="ARBA00023125"/>
    </source>
</evidence>
<dbReference type="Pfam" id="PF08493">
    <property type="entry name" value="AflR"/>
    <property type="match status" value="1"/>
</dbReference>
<keyword evidence="3" id="KW-0238">DNA-binding</keyword>
<evidence type="ECO:0000313" key="7">
    <source>
        <dbReference type="EMBL" id="KZL75256.1"/>
    </source>
</evidence>
<dbReference type="PRINTS" id="PR00755">
    <property type="entry name" value="AFLATOXINBRP"/>
</dbReference>
<dbReference type="Gene3D" id="4.10.240.10">
    <property type="entry name" value="Zn(2)-C6 fungal-type DNA-binding domain"/>
    <property type="match status" value="1"/>
</dbReference>
<dbReference type="CDD" id="cd00067">
    <property type="entry name" value="GAL4"/>
    <property type="match status" value="1"/>
</dbReference>
<evidence type="ECO:0000313" key="8">
    <source>
        <dbReference type="Proteomes" id="UP000076552"/>
    </source>
</evidence>
<dbReference type="GO" id="GO:0008270">
    <property type="term" value="F:zinc ion binding"/>
    <property type="evidence" value="ECO:0007669"/>
    <property type="project" value="InterPro"/>
</dbReference>
<dbReference type="Proteomes" id="UP000076552">
    <property type="component" value="Unassembled WGS sequence"/>
</dbReference>
<dbReference type="GO" id="GO:0045122">
    <property type="term" value="P:aflatoxin biosynthetic process"/>
    <property type="evidence" value="ECO:0007669"/>
    <property type="project" value="InterPro"/>
</dbReference>
<evidence type="ECO:0000256" key="1">
    <source>
        <dbReference type="ARBA" id="ARBA00022723"/>
    </source>
</evidence>
<dbReference type="GO" id="GO:0005634">
    <property type="term" value="C:nucleus"/>
    <property type="evidence" value="ECO:0007669"/>
    <property type="project" value="InterPro"/>
</dbReference>
<dbReference type="InterPro" id="IPR001138">
    <property type="entry name" value="Zn2Cys6_DnaBD"/>
</dbReference>
<dbReference type="GO" id="GO:0000981">
    <property type="term" value="F:DNA-binding transcription factor activity, RNA polymerase II-specific"/>
    <property type="evidence" value="ECO:0007669"/>
    <property type="project" value="InterPro"/>
</dbReference>
<evidence type="ECO:0000259" key="6">
    <source>
        <dbReference type="PROSITE" id="PS50048"/>
    </source>
</evidence>
<gene>
    <name evidence="7" type="ORF">CT0861_03240</name>
</gene>
<accession>A0A166W334</accession>
<evidence type="ECO:0000256" key="4">
    <source>
        <dbReference type="ARBA" id="ARBA00023163"/>
    </source>
</evidence>
<comment type="caution">
    <text evidence="7">The sequence shown here is derived from an EMBL/GenBank/DDBJ whole genome shotgun (WGS) entry which is preliminary data.</text>
</comment>
<organism evidence="7 8">
    <name type="scientific">Colletotrichum tofieldiae</name>
    <dbReference type="NCBI Taxonomy" id="708197"/>
    <lineage>
        <taxon>Eukaryota</taxon>
        <taxon>Fungi</taxon>
        <taxon>Dikarya</taxon>
        <taxon>Ascomycota</taxon>
        <taxon>Pezizomycotina</taxon>
        <taxon>Sordariomycetes</taxon>
        <taxon>Hypocreomycetidae</taxon>
        <taxon>Glomerellales</taxon>
        <taxon>Glomerellaceae</taxon>
        <taxon>Colletotrichum</taxon>
        <taxon>Colletotrichum spaethianum species complex</taxon>
    </lineage>
</organism>
<name>A0A166W334_9PEZI</name>
<dbReference type="SUPFAM" id="SSF57701">
    <property type="entry name" value="Zn2/Cys6 DNA-binding domain"/>
    <property type="match status" value="1"/>
</dbReference>
<dbReference type="Pfam" id="PF00172">
    <property type="entry name" value="Zn_clus"/>
    <property type="match status" value="1"/>
</dbReference>
<reference evidence="7 8" key="1">
    <citation type="submission" date="2015-06" db="EMBL/GenBank/DDBJ databases">
        <title>Survival trade-offs in plant roots during colonization by closely related pathogenic and mutualistic fungi.</title>
        <authorList>
            <person name="Hacquard S."/>
            <person name="Kracher B."/>
            <person name="Hiruma K."/>
            <person name="Weinman A."/>
            <person name="Muench P."/>
            <person name="Garrido Oter R."/>
            <person name="Ver Loren van Themaat E."/>
            <person name="Dallerey J.-F."/>
            <person name="Damm U."/>
            <person name="Henrissat B."/>
            <person name="Lespinet O."/>
            <person name="Thon M."/>
            <person name="Kemen E."/>
            <person name="McHardy A.C."/>
            <person name="Schulze-Lefert P."/>
            <person name="O'Connell R.J."/>
        </authorList>
    </citation>
    <scope>NUCLEOTIDE SEQUENCE [LARGE SCALE GENOMIC DNA]</scope>
    <source>
        <strain evidence="7 8">0861</strain>
    </source>
</reference>
<feature type="domain" description="Zn(2)-C6 fungal-type" evidence="6">
    <location>
        <begin position="15"/>
        <end position="43"/>
    </location>
</feature>
<dbReference type="EMBL" id="LFIV01000025">
    <property type="protein sequence ID" value="KZL75256.1"/>
    <property type="molecule type" value="Genomic_DNA"/>
</dbReference>
<dbReference type="SMART" id="SM00066">
    <property type="entry name" value="GAL4"/>
    <property type="match status" value="1"/>
</dbReference>
<proteinExistence type="predicted"/>
<keyword evidence="5" id="KW-0539">Nucleus</keyword>
<keyword evidence="2" id="KW-0805">Transcription regulation</keyword>
<keyword evidence="4" id="KW-0804">Transcription</keyword>
<sequence length="424" mass="46763">MAYTTKLRKARRRSTCDGCFQAKMKCSKTRPICSRCLATGLECLQSLSYRTDGPKSDHSTSFHASTVLMYVPDLSPTTEEKTSMFSQHSGAGMHIAGSGWHTFEITEKSLSKKATFSSELAMLGILNTTTIDYNPTADKYGGAMQCTPPTLYSNELGPGVNRITGQSSPQYERSQCVGTTIAADTNLWRDPTQDWVMPYPAKPTQSHMAAAACFLSPFNTPNMLPASGHQNSLLRGSNCCTCFTDCLLSLEELYNASSPQVPPIDLVLSLNRKAVKECAVMLSCSRCVNQSGTHTTAMLLATVVGEIISLYKNVSHTDFENNEVPTNNHQLSPGHWLSVNLGAYVLDGKDDKWLEMEILELELCKLKEFYGHFRESCAGLLEDFQVTKAIIGYLDNNIGTTIEVIGHRRRRMAILNQPFNCSSI</sequence>
<evidence type="ECO:0000256" key="5">
    <source>
        <dbReference type="ARBA" id="ARBA00023242"/>
    </source>
</evidence>
<evidence type="ECO:0000256" key="2">
    <source>
        <dbReference type="ARBA" id="ARBA00023015"/>
    </source>
</evidence>